<feature type="compositionally biased region" description="Basic residues" evidence="1">
    <location>
        <begin position="231"/>
        <end position="240"/>
    </location>
</feature>
<name>A0A7V8JLP1_STEMA</name>
<dbReference type="EMBL" id="WNDS01000003">
    <property type="protein sequence ID" value="KAF1015229.1"/>
    <property type="molecule type" value="Genomic_DNA"/>
</dbReference>
<sequence>MLPAWTLPLHRAAAPHRGGCCPWPSCAPCCPLAAAQAASPIPELRDPVVDSAGALSAEAAGHLRQQAYDLQARKGAQLQVLLVDHAGADGIEAYAQRVFDQWALGRAGIDDGVLMLVAVKDRRVRIQTGYGLEGAIPDAYARRIIEGAVLPRFREGDIDQGVVDGTALLVRLVDGEPLPPLQAPSRNVLPSYWGPVDTWVLAALLAGSAIGLLFSPTQAQADARQQERTPQRRRRGRRGARSTPAGGRHSPWWRRPLADVAVIGGAVWAIAAWLPGQWLAFVFVLGTAVPVATLLGWLWRRARGLRIGLYALLATSTVFAAVMLVLGQPAPALVLHTVVNLAVGIAAMLVGFLVSACLARWRESRRSFIVRAGVLALLTVGYALLVWYPSATAATAEEGHTLAIILSVVGSFFLYFAWVLGMTSWQKGGRWTAGGGSSSSRSSGSPSSSSGGWSGGGGSSGGGGASGSW</sequence>
<feature type="transmembrane region" description="Helical" evidence="2">
    <location>
        <begin position="333"/>
        <end position="356"/>
    </location>
</feature>
<dbReference type="Gene3D" id="3.10.310.50">
    <property type="match status" value="1"/>
</dbReference>
<feature type="transmembrane region" description="Helical" evidence="2">
    <location>
        <begin position="307"/>
        <end position="327"/>
    </location>
</feature>
<feature type="transmembrane region" description="Helical" evidence="2">
    <location>
        <begin position="400"/>
        <end position="420"/>
    </location>
</feature>
<evidence type="ECO:0000313" key="5">
    <source>
        <dbReference type="Proteomes" id="UP000487117"/>
    </source>
</evidence>
<evidence type="ECO:0000259" key="3">
    <source>
        <dbReference type="Pfam" id="PF04536"/>
    </source>
</evidence>
<evidence type="ECO:0000256" key="1">
    <source>
        <dbReference type="SAM" id="MobiDB-lite"/>
    </source>
</evidence>
<dbReference type="Pfam" id="PF04536">
    <property type="entry name" value="TPM_phosphatase"/>
    <property type="match status" value="1"/>
</dbReference>
<feature type="compositionally biased region" description="Low complexity" evidence="1">
    <location>
        <begin position="438"/>
        <end position="451"/>
    </location>
</feature>
<dbReference type="AlphaFoldDB" id="A0A7V8JLP1"/>
<accession>A0A7V8JLP1</accession>
<dbReference type="PANTHER" id="PTHR30373">
    <property type="entry name" value="UPF0603 PROTEIN YGCG"/>
    <property type="match status" value="1"/>
</dbReference>
<organism evidence="4 5">
    <name type="scientific">Stenotrophomonas maltophilia</name>
    <name type="common">Pseudomonas maltophilia</name>
    <name type="synonym">Xanthomonas maltophilia</name>
    <dbReference type="NCBI Taxonomy" id="40324"/>
    <lineage>
        <taxon>Bacteria</taxon>
        <taxon>Pseudomonadati</taxon>
        <taxon>Pseudomonadota</taxon>
        <taxon>Gammaproteobacteria</taxon>
        <taxon>Lysobacterales</taxon>
        <taxon>Lysobacteraceae</taxon>
        <taxon>Stenotrophomonas</taxon>
        <taxon>Stenotrophomonas maltophilia group</taxon>
    </lineage>
</organism>
<proteinExistence type="predicted"/>
<feature type="compositionally biased region" description="Gly residues" evidence="1">
    <location>
        <begin position="452"/>
        <end position="469"/>
    </location>
</feature>
<dbReference type="InterPro" id="IPR007621">
    <property type="entry name" value="TPM_dom"/>
</dbReference>
<dbReference type="Proteomes" id="UP000487117">
    <property type="component" value="Unassembled WGS sequence"/>
</dbReference>
<evidence type="ECO:0000256" key="2">
    <source>
        <dbReference type="SAM" id="Phobius"/>
    </source>
</evidence>
<feature type="transmembrane region" description="Helical" evidence="2">
    <location>
        <begin position="368"/>
        <end position="388"/>
    </location>
</feature>
<evidence type="ECO:0000313" key="4">
    <source>
        <dbReference type="EMBL" id="KAF1015229.1"/>
    </source>
</evidence>
<feature type="transmembrane region" description="Helical" evidence="2">
    <location>
        <begin position="280"/>
        <end position="300"/>
    </location>
</feature>
<feature type="domain" description="TPM" evidence="3">
    <location>
        <begin position="48"/>
        <end position="170"/>
    </location>
</feature>
<feature type="region of interest" description="Disordered" evidence="1">
    <location>
        <begin position="433"/>
        <end position="469"/>
    </location>
</feature>
<keyword evidence="2" id="KW-0812">Transmembrane</keyword>
<gene>
    <name evidence="4" type="ORF">GAK31_02719</name>
</gene>
<comment type="caution">
    <text evidence="4">The sequence shown here is derived from an EMBL/GenBank/DDBJ whole genome shotgun (WGS) entry which is preliminary data.</text>
</comment>
<keyword evidence="2" id="KW-1133">Transmembrane helix</keyword>
<reference evidence="5" key="1">
    <citation type="journal article" date="2020" name="MBio">
        <title>Horizontal gene transfer to a defensive symbiont with a reduced genome amongst a multipartite beetle microbiome.</title>
        <authorList>
            <person name="Waterworth S.C."/>
            <person name="Florez L.V."/>
            <person name="Rees E.R."/>
            <person name="Hertweck C."/>
            <person name="Kaltenpoth M."/>
            <person name="Kwan J.C."/>
        </authorList>
    </citation>
    <scope>NUCLEOTIDE SEQUENCE [LARGE SCALE GENOMIC DNA]</scope>
</reference>
<protein>
    <recommendedName>
        <fullName evidence="3">TPM domain-containing protein</fullName>
    </recommendedName>
</protein>
<dbReference type="PANTHER" id="PTHR30373:SF2">
    <property type="entry name" value="UPF0603 PROTEIN YGCG"/>
    <property type="match status" value="1"/>
</dbReference>
<keyword evidence="2" id="KW-0472">Membrane</keyword>
<feature type="region of interest" description="Disordered" evidence="1">
    <location>
        <begin position="221"/>
        <end position="250"/>
    </location>
</feature>